<evidence type="ECO:0000256" key="2">
    <source>
        <dbReference type="ARBA" id="ARBA00023125"/>
    </source>
</evidence>
<dbReference type="InterPro" id="IPR008920">
    <property type="entry name" value="TF_FadR/GntR_C"/>
</dbReference>
<dbReference type="SUPFAM" id="SSF46785">
    <property type="entry name" value="Winged helix' DNA-binding domain"/>
    <property type="match status" value="1"/>
</dbReference>
<evidence type="ECO:0000313" key="5">
    <source>
        <dbReference type="EMBL" id="QHI99645.1"/>
    </source>
</evidence>
<keyword evidence="1" id="KW-0805">Transcription regulation</keyword>
<evidence type="ECO:0000256" key="3">
    <source>
        <dbReference type="ARBA" id="ARBA00023163"/>
    </source>
</evidence>
<dbReference type="AlphaFoldDB" id="A0A857JA75"/>
<organism evidence="5 6">
    <name type="scientific">Xylophilus rhododendri</name>
    <dbReference type="NCBI Taxonomy" id="2697032"/>
    <lineage>
        <taxon>Bacteria</taxon>
        <taxon>Pseudomonadati</taxon>
        <taxon>Pseudomonadota</taxon>
        <taxon>Betaproteobacteria</taxon>
        <taxon>Burkholderiales</taxon>
        <taxon>Xylophilus</taxon>
    </lineage>
</organism>
<evidence type="ECO:0000256" key="1">
    <source>
        <dbReference type="ARBA" id="ARBA00023015"/>
    </source>
</evidence>
<dbReference type="SMART" id="SM00895">
    <property type="entry name" value="FCD"/>
    <property type="match status" value="1"/>
</dbReference>
<evidence type="ECO:0000259" key="4">
    <source>
        <dbReference type="PROSITE" id="PS50949"/>
    </source>
</evidence>
<evidence type="ECO:0000313" key="6">
    <source>
        <dbReference type="Proteomes" id="UP000464787"/>
    </source>
</evidence>
<dbReference type="Proteomes" id="UP000464787">
    <property type="component" value="Chromosome"/>
</dbReference>
<dbReference type="EMBL" id="CP047650">
    <property type="protein sequence ID" value="QHI99645.1"/>
    <property type="molecule type" value="Genomic_DNA"/>
</dbReference>
<dbReference type="RefSeq" id="WP_160553456.1">
    <property type="nucleotide sequence ID" value="NZ_CP047650.1"/>
</dbReference>
<dbReference type="CDD" id="cd07377">
    <property type="entry name" value="WHTH_GntR"/>
    <property type="match status" value="1"/>
</dbReference>
<keyword evidence="2" id="KW-0238">DNA-binding</keyword>
<keyword evidence="6" id="KW-1185">Reference proteome</keyword>
<keyword evidence="3" id="KW-0804">Transcription</keyword>
<dbReference type="KEGG" id="xyk:GT347_17680"/>
<name>A0A857JA75_9BURK</name>
<dbReference type="InterPro" id="IPR011711">
    <property type="entry name" value="GntR_C"/>
</dbReference>
<dbReference type="PROSITE" id="PS50949">
    <property type="entry name" value="HTH_GNTR"/>
    <property type="match status" value="1"/>
</dbReference>
<dbReference type="Gene3D" id="1.20.120.530">
    <property type="entry name" value="GntR ligand-binding domain-like"/>
    <property type="match status" value="1"/>
</dbReference>
<dbReference type="Gene3D" id="1.10.10.10">
    <property type="entry name" value="Winged helix-like DNA-binding domain superfamily/Winged helix DNA-binding domain"/>
    <property type="match status" value="1"/>
</dbReference>
<dbReference type="SUPFAM" id="SSF48008">
    <property type="entry name" value="GntR ligand-binding domain-like"/>
    <property type="match status" value="1"/>
</dbReference>
<protein>
    <submittedName>
        <fullName evidence="5">GntR family transcriptional regulator</fullName>
    </submittedName>
</protein>
<dbReference type="Pfam" id="PF07729">
    <property type="entry name" value="FCD"/>
    <property type="match status" value="1"/>
</dbReference>
<proteinExistence type="predicted"/>
<sequence>MSGLPTFEPVPAVTRRDHVVLALRRSILAGQIPPGTQLVESGLASQFGVSRGLLREAIRELIESGLVVNRPYAGAFVTEMNEALIRDVYQVRRVLEREAYTRIWDRRDAAFRAEMQSRFDLMMEAVHRDDLPAEIRAEAHFHGLVYERCGNHMMPAIWQQMTQKIQLGFAVCQISHGPKVDFEENHARFLQLALGDDLEAMLAELDIHLRRGLDTIQRAAETEPEALSSAALLAS</sequence>
<reference evidence="5 6" key="1">
    <citation type="submission" date="2020-01" db="EMBL/GenBank/DDBJ databases">
        <title>Genome sequencing of strain KACC 21265.</title>
        <authorList>
            <person name="Heo J."/>
            <person name="Kim S.-J."/>
            <person name="Kim J.-S."/>
            <person name="Hong S.-B."/>
            <person name="Kwon S.-W."/>
        </authorList>
    </citation>
    <scope>NUCLEOTIDE SEQUENCE [LARGE SCALE GENOMIC DNA]</scope>
    <source>
        <strain evidence="5 6">KACC 21265</strain>
    </source>
</reference>
<dbReference type="GO" id="GO:0003677">
    <property type="term" value="F:DNA binding"/>
    <property type="evidence" value="ECO:0007669"/>
    <property type="project" value="UniProtKB-KW"/>
</dbReference>
<feature type="domain" description="HTH gntR-type" evidence="4">
    <location>
        <begin position="13"/>
        <end position="80"/>
    </location>
</feature>
<accession>A0A857JA75</accession>
<gene>
    <name evidence="5" type="ORF">GT347_17680</name>
</gene>
<dbReference type="InterPro" id="IPR036388">
    <property type="entry name" value="WH-like_DNA-bd_sf"/>
</dbReference>
<dbReference type="PANTHER" id="PTHR43537">
    <property type="entry name" value="TRANSCRIPTIONAL REGULATOR, GNTR FAMILY"/>
    <property type="match status" value="1"/>
</dbReference>
<dbReference type="GO" id="GO:0003700">
    <property type="term" value="F:DNA-binding transcription factor activity"/>
    <property type="evidence" value="ECO:0007669"/>
    <property type="project" value="InterPro"/>
</dbReference>
<dbReference type="InterPro" id="IPR000524">
    <property type="entry name" value="Tscrpt_reg_HTH_GntR"/>
</dbReference>
<dbReference type="PANTHER" id="PTHR43537:SF5">
    <property type="entry name" value="UXU OPERON TRANSCRIPTIONAL REGULATOR"/>
    <property type="match status" value="1"/>
</dbReference>
<dbReference type="Pfam" id="PF00392">
    <property type="entry name" value="GntR"/>
    <property type="match status" value="1"/>
</dbReference>
<dbReference type="InterPro" id="IPR036390">
    <property type="entry name" value="WH_DNA-bd_sf"/>
</dbReference>
<dbReference type="SMART" id="SM00345">
    <property type="entry name" value="HTH_GNTR"/>
    <property type="match status" value="1"/>
</dbReference>